<keyword evidence="8" id="KW-1185">Reference proteome</keyword>
<dbReference type="AlphaFoldDB" id="A0A3A1UKD6"/>
<feature type="transmembrane region" description="Helical" evidence="6">
    <location>
        <begin position="45"/>
        <end position="66"/>
    </location>
</feature>
<gene>
    <name evidence="7" type="ORF">D3P08_25000</name>
</gene>
<dbReference type="PANTHER" id="PTHR33545:SF5">
    <property type="entry name" value="UPF0750 MEMBRANE PROTEIN YITT"/>
    <property type="match status" value="1"/>
</dbReference>
<dbReference type="Proteomes" id="UP000266482">
    <property type="component" value="Unassembled WGS sequence"/>
</dbReference>
<evidence type="ECO:0000256" key="6">
    <source>
        <dbReference type="SAM" id="Phobius"/>
    </source>
</evidence>
<organism evidence="7 8">
    <name type="scientific">Paenibacillus nanensis</name>
    <dbReference type="NCBI Taxonomy" id="393251"/>
    <lineage>
        <taxon>Bacteria</taxon>
        <taxon>Bacillati</taxon>
        <taxon>Bacillota</taxon>
        <taxon>Bacilli</taxon>
        <taxon>Bacillales</taxon>
        <taxon>Paenibacillaceae</taxon>
        <taxon>Paenibacillus</taxon>
    </lineage>
</organism>
<evidence type="ECO:0000256" key="3">
    <source>
        <dbReference type="ARBA" id="ARBA00022692"/>
    </source>
</evidence>
<dbReference type="RefSeq" id="WP_119602859.1">
    <property type="nucleotide sequence ID" value="NZ_QXQA01000022.1"/>
</dbReference>
<evidence type="ECO:0000313" key="7">
    <source>
        <dbReference type="EMBL" id="RIX47945.1"/>
    </source>
</evidence>
<dbReference type="GO" id="GO:0005886">
    <property type="term" value="C:plasma membrane"/>
    <property type="evidence" value="ECO:0007669"/>
    <property type="project" value="UniProtKB-SubCell"/>
</dbReference>
<keyword evidence="3 6" id="KW-0812">Transmembrane</keyword>
<comment type="caution">
    <text evidence="7">The sequence shown here is derived from an EMBL/GenBank/DDBJ whole genome shotgun (WGS) entry which is preliminary data.</text>
</comment>
<proteinExistence type="predicted"/>
<sequence>MQKWLQIAIGCLITASGLLLLRHAGIVTGGTAGLSLSLAPLLGSSFPILFALLNLPFFLFSCFFMGKAFTVKTIIAIAILTAMTSVDSHLPDFVMPPLAGSIVGGILIGIGITALFRNGASLGGATLLALYLHKRHGINPGKTNFLFDFIVVLTSLASFSLLNGLISVLSIAVTSVILSLLKRKITQSSTTPAKSSPNASSIPN</sequence>
<keyword evidence="2" id="KW-1003">Cell membrane</keyword>
<accession>A0A3A1UKD6</accession>
<keyword evidence="5 6" id="KW-0472">Membrane</keyword>
<comment type="subcellular location">
    <subcellularLocation>
        <location evidence="1">Cell membrane</location>
        <topology evidence="1">Multi-pass membrane protein</topology>
    </subcellularLocation>
</comment>
<evidence type="ECO:0000256" key="5">
    <source>
        <dbReference type="ARBA" id="ARBA00023136"/>
    </source>
</evidence>
<dbReference type="EMBL" id="QXQA01000022">
    <property type="protein sequence ID" value="RIX47945.1"/>
    <property type="molecule type" value="Genomic_DNA"/>
</dbReference>
<name>A0A3A1UKD6_9BACL</name>
<dbReference type="InterPro" id="IPR051461">
    <property type="entry name" value="UPF0750_membrane"/>
</dbReference>
<dbReference type="Pfam" id="PF02588">
    <property type="entry name" value="YitT_membrane"/>
    <property type="match status" value="1"/>
</dbReference>
<keyword evidence="4 6" id="KW-1133">Transmembrane helix</keyword>
<evidence type="ECO:0000256" key="4">
    <source>
        <dbReference type="ARBA" id="ARBA00022989"/>
    </source>
</evidence>
<protein>
    <submittedName>
        <fullName evidence="7">YitT family protein</fullName>
    </submittedName>
</protein>
<reference evidence="7 8" key="1">
    <citation type="submission" date="2018-09" db="EMBL/GenBank/DDBJ databases">
        <title>Paenibacillus aracenensis nov. sp. isolated from a cave in southern Spain.</title>
        <authorList>
            <person name="Jurado V."/>
            <person name="Gutierrez-Patricio S."/>
            <person name="Gonzalez-Pimentel J.L."/>
            <person name="Miller A.Z."/>
            <person name="Laiz L."/>
            <person name="Saiz-Jimenez C."/>
        </authorList>
    </citation>
    <scope>NUCLEOTIDE SEQUENCE [LARGE SCALE GENOMIC DNA]</scope>
    <source>
        <strain evidence="7 8">DSM 22867</strain>
    </source>
</reference>
<evidence type="ECO:0000256" key="2">
    <source>
        <dbReference type="ARBA" id="ARBA00022475"/>
    </source>
</evidence>
<dbReference type="PANTHER" id="PTHR33545">
    <property type="entry name" value="UPF0750 MEMBRANE PROTEIN YITT-RELATED"/>
    <property type="match status" value="1"/>
</dbReference>
<feature type="transmembrane region" description="Helical" evidence="6">
    <location>
        <begin position="102"/>
        <end position="131"/>
    </location>
</feature>
<dbReference type="OrthoDB" id="1523490at2"/>
<dbReference type="InterPro" id="IPR003740">
    <property type="entry name" value="YitT"/>
</dbReference>
<evidence type="ECO:0000256" key="1">
    <source>
        <dbReference type="ARBA" id="ARBA00004651"/>
    </source>
</evidence>
<evidence type="ECO:0000313" key="8">
    <source>
        <dbReference type="Proteomes" id="UP000266482"/>
    </source>
</evidence>
<feature type="transmembrane region" description="Helical" evidence="6">
    <location>
        <begin position="165"/>
        <end position="181"/>
    </location>
</feature>